<evidence type="ECO:0000256" key="3">
    <source>
        <dbReference type="ARBA" id="ARBA00022840"/>
    </source>
</evidence>
<dbReference type="InterPro" id="IPR014001">
    <property type="entry name" value="Helicase_ATP-bd"/>
</dbReference>
<dbReference type="InterPro" id="IPR011545">
    <property type="entry name" value="DEAD/DEAH_box_helicase_dom"/>
</dbReference>
<dbReference type="GO" id="GO:0009378">
    <property type="term" value="F:four-way junction helicase activity"/>
    <property type="evidence" value="ECO:0007669"/>
    <property type="project" value="TreeGrafter"/>
</dbReference>
<gene>
    <name evidence="8" type="ORF">SISNIDRAFT_401975</name>
</gene>
<dbReference type="GO" id="GO:0043138">
    <property type="term" value="F:3'-5' DNA helicase activity"/>
    <property type="evidence" value="ECO:0007669"/>
    <property type="project" value="UniProtKB-EC"/>
</dbReference>
<keyword evidence="8" id="KW-0378">Hydrolase</keyword>
<feature type="domain" description="Helicase C-terminal" evidence="7">
    <location>
        <begin position="223"/>
        <end position="357"/>
    </location>
</feature>
<comment type="catalytic activity">
    <reaction evidence="4">
        <text>Couples ATP hydrolysis with the unwinding of duplex DNA by translocating in the 3'-5' direction.</text>
        <dbReference type="EC" id="5.6.2.4"/>
    </reaction>
</comment>
<dbReference type="GO" id="GO:0000724">
    <property type="term" value="P:double-strand break repair via homologous recombination"/>
    <property type="evidence" value="ECO:0007669"/>
    <property type="project" value="TreeGrafter"/>
</dbReference>
<dbReference type="PROSITE" id="PS51194">
    <property type="entry name" value="HELICASE_CTER"/>
    <property type="match status" value="1"/>
</dbReference>
<dbReference type="GO" id="GO:0016787">
    <property type="term" value="F:hydrolase activity"/>
    <property type="evidence" value="ECO:0007669"/>
    <property type="project" value="UniProtKB-KW"/>
</dbReference>
<dbReference type="GO" id="GO:0005737">
    <property type="term" value="C:cytoplasm"/>
    <property type="evidence" value="ECO:0007669"/>
    <property type="project" value="TreeGrafter"/>
</dbReference>
<dbReference type="Proteomes" id="UP000076722">
    <property type="component" value="Unassembled WGS sequence"/>
</dbReference>
<evidence type="ECO:0000256" key="1">
    <source>
        <dbReference type="ARBA" id="ARBA00005446"/>
    </source>
</evidence>
<dbReference type="InterPro" id="IPR027417">
    <property type="entry name" value="P-loop_NTPase"/>
</dbReference>
<dbReference type="Pfam" id="PF00271">
    <property type="entry name" value="Helicase_C"/>
    <property type="match status" value="1"/>
</dbReference>
<protein>
    <recommendedName>
        <fullName evidence="5">DNA 3'-5' helicase</fullName>
        <ecNumber evidence="5">5.6.2.4</ecNumber>
    </recommendedName>
</protein>
<evidence type="ECO:0000259" key="7">
    <source>
        <dbReference type="PROSITE" id="PS51194"/>
    </source>
</evidence>
<feature type="domain" description="Helicase ATP-binding" evidence="6">
    <location>
        <begin position="25"/>
        <end position="198"/>
    </location>
</feature>
<evidence type="ECO:0000256" key="2">
    <source>
        <dbReference type="ARBA" id="ARBA00022741"/>
    </source>
</evidence>
<reference evidence="8 9" key="1">
    <citation type="journal article" date="2016" name="Mol. Biol. Evol.">
        <title>Comparative Genomics of Early-Diverging Mushroom-Forming Fungi Provides Insights into the Origins of Lignocellulose Decay Capabilities.</title>
        <authorList>
            <person name="Nagy L.G."/>
            <person name="Riley R."/>
            <person name="Tritt A."/>
            <person name="Adam C."/>
            <person name="Daum C."/>
            <person name="Floudas D."/>
            <person name="Sun H."/>
            <person name="Yadav J.S."/>
            <person name="Pangilinan J."/>
            <person name="Larsson K.H."/>
            <person name="Matsuura K."/>
            <person name="Barry K."/>
            <person name="Labutti K."/>
            <person name="Kuo R."/>
            <person name="Ohm R.A."/>
            <person name="Bhattacharya S.S."/>
            <person name="Shirouzu T."/>
            <person name="Yoshinaga Y."/>
            <person name="Martin F.M."/>
            <person name="Grigoriev I.V."/>
            <person name="Hibbett D.S."/>
        </authorList>
    </citation>
    <scope>NUCLEOTIDE SEQUENCE [LARGE SCALE GENOMIC DNA]</scope>
    <source>
        <strain evidence="8 9">HHB9708</strain>
    </source>
</reference>
<comment type="similarity">
    <text evidence="1">Belongs to the helicase family. RecQ subfamily.</text>
</comment>
<accession>A0A164MJ18</accession>
<dbReference type="PANTHER" id="PTHR13710:SF154">
    <property type="entry name" value="RECQ HELICASE, PUTATIVE (AFU_ORTHOLOGUE AFUA_6G14720)-RELATED"/>
    <property type="match status" value="1"/>
</dbReference>
<dbReference type="GO" id="GO:0005524">
    <property type="term" value="F:ATP binding"/>
    <property type="evidence" value="ECO:0007669"/>
    <property type="project" value="UniProtKB-KW"/>
</dbReference>
<dbReference type="EC" id="5.6.2.4" evidence="5"/>
<dbReference type="Pfam" id="PF00270">
    <property type="entry name" value="DEAD"/>
    <property type="match status" value="1"/>
</dbReference>
<dbReference type="GO" id="GO:0003676">
    <property type="term" value="F:nucleic acid binding"/>
    <property type="evidence" value="ECO:0007669"/>
    <property type="project" value="InterPro"/>
</dbReference>
<dbReference type="SMART" id="SM00487">
    <property type="entry name" value="DEXDc"/>
    <property type="match status" value="1"/>
</dbReference>
<evidence type="ECO:0000313" key="9">
    <source>
        <dbReference type="Proteomes" id="UP000076722"/>
    </source>
</evidence>
<name>A0A164MJ18_9AGAM</name>
<dbReference type="SUPFAM" id="SSF52540">
    <property type="entry name" value="P-loop containing nucleoside triphosphate hydrolases"/>
    <property type="match status" value="1"/>
</dbReference>
<proteinExistence type="inferred from homology"/>
<feature type="non-terminal residue" evidence="8">
    <location>
        <position position="357"/>
    </location>
</feature>
<dbReference type="SMART" id="SM00490">
    <property type="entry name" value="HELICc"/>
    <property type="match status" value="1"/>
</dbReference>
<organism evidence="8 9">
    <name type="scientific">Sistotremastrum niveocremeum HHB9708</name>
    <dbReference type="NCBI Taxonomy" id="1314777"/>
    <lineage>
        <taxon>Eukaryota</taxon>
        <taxon>Fungi</taxon>
        <taxon>Dikarya</taxon>
        <taxon>Basidiomycota</taxon>
        <taxon>Agaricomycotina</taxon>
        <taxon>Agaricomycetes</taxon>
        <taxon>Sistotremastrales</taxon>
        <taxon>Sistotremastraceae</taxon>
        <taxon>Sertulicium</taxon>
        <taxon>Sertulicium niveocremeum</taxon>
    </lineage>
</organism>
<evidence type="ECO:0000256" key="4">
    <source>
        <dbReference type="ARBA" id="ARBA00034617"/>
    </source>
</evidence>
<dbReference type="AlphaFoldDB" id="A0A164MJ18"/>
<dbReference type="OrthoDB" id="10261556at2759"/>
<dbReference type="GO" id="GO:0005694">
    <property type="term" value="C:chromosome"/>
    <property type="evidence" value="ECO:0007669"/>
    <property type="project" value="TreeGrafter"/>
</dbReference>
<dbReference type="InterPro" id="IPR001650">
    <property type="entry name" value="Helicase_C-like"/>
</dbReference>
<dbReference type="PANTHER" id="PTHR13710">
    <property type="entry name" value="DNA HELICASE RECQ FAMILY MEMBER"/>
    <property type="match status" value="1"/>
</dbReference>
<dbReference type="EMBL" id="KV419470">
    <property type="protein sequence ID" value="KZS86757.1"/>
    <property type="molecule type" value="Genomic_DNA"/>
</dbReference>
<sequence length="357" mass="40466">MRDELAEKCLERTGFTPRDWQLDASTALLDGKDCVVIAGTGEGKTLPFVLPCFVRPDITTYIISPLNALQNDQAHRFRKWGLKATSVNARVMQNDKNLLKKIKEGHFDIVITSPENALASSHLRPILTDQKLSKKFTIVIDEAHCISQWGGEFRQAWGKLGNLRSYLPVGVPFLVTSATLPPSILEEVKTSLHVRDDHILIHRGNFRKNLVWETHILRTAVHGYEELADYLLSKPTNPSEPRLPIQTALVYVNKISDCHLICNYLRSLLPDDEEIRYQIQPFHAVRAEEGKCRVLRHFRSGRIVILICTEAAGMGCDFPRILIVIQFLLPNSLISWIQRAGRGGRSTEELCRCILMI</sequence>
<keyword evidence="9" id="KW-1185">Reference proteome</keyword>
<keyword evidence="3" id="KW-0067">ATP-binding</keyword>
<dbReference type="STRING" id="1314777.A0A164MJ18"/>
<evidence type="ECO:0000259" key="6">
    <source>
        <dbReference type="PROSITE" id="PS51192"/>
    </source>
</evidence>
<keyword evidence="2" id="KW-0547">Nucleotide-binding</keyword>
<evidence type="ECO:0000313" key="8">
    <source>
        <dbReference type="EMBL" id="KZS86757.1"/>
    </source>
</evidence>
<dbReference type="PROSITE" id="PS51192">
    <property type="entry name" value="HELICASE_ATP_BIND_1"/>
    <property type="match status" value="1"/>
</dbReference>
<evidence type="ECO:0000256" key="5">
    <source>
        <dbReference type="ARBA" id="ARBA00034808"/>
    </source>
</evidence>
<dbReference type="Gene3D" id="3.40.50.300">
    <property type="entry name" value="P-loop containing nucleotide triphosphate hydrolases"/>
    <property type="match status" value="2"/>
</dbReference>